<organism evidence="1 2">
    <name type="scientific">Clonostachys chloroleuca</name>
    <dbReference type="NCBI Taxonomy" id="1926264"/>
    <lineage>
        <taxon>Eukaryota</taxon>
        <taxon>Fungi</taxon>
        <taxon>Dikarya</taxon>
        <taxon>Ascomycota</taxon>
        <taxon>Pezizomycotina</taxon>
        <taxon>Sordariomycetes</taxon>
        <taxon>Hypocreomycetidae</taxon>
        <taxon>Hypocreales</taxon>
        <taxon>Bionectriaceae</taxon>
        <taxon>Clonostachys</taxon>
    </lineage>
</organism>
<comment type="caution">
    <text evidence="1">The sequence shown here is derived from an EMBL/GenBank/DDBJ whole genome shotgun (WGS) entry which is preliminary data.</text>
</comment>
<evidence type="ECO:0000313" key="2">
    <source>
        <dbReference type="Proteomes" id="UP001160390"/>
    </source>
</evidence>
<protein>
    <submittedName>
        <fullName evidence="1">Uncharacterized protein</fullName>
    </submittedName>
</protein>
<keyword evidence="2" id="KW-1185">Reference proteome</keyword>
<evidence type="ECO:0000313" key="1">
    <source>
        <dbReference type="EMBL" id="CAI6092039.1"/>
    </source>
</evidence>
<accession>A0AA35Q6H3</accession>
<dbReference type="EMBL" id="CABFNP030001195">
    <property type="protein sequence ID" value="CAI6092039.1"/>
    <property type="molecule type" value="Genomic_DNA"/>
</dbReference>
<gene>
    <name evidence="1" type="ORF">CCHLO57077_00006215</name>
</gene>
<name>A0AA35Q6H3_9HYPO</name>
<reference evidence="1" key="1">
    <citation type="submission" date="2023-01" db="EMBL/GenBank/DDBJ databases">
        <authorList>
            <person name="Piombo E."/>
        </authorList>
    </citation>
    <scope>NUCLEOTIDE SEQUENCE</scope>
</reference>
<sequence length="261" mass="29697">MSVPIDKFHSQCETTNINRSAVIALPRAANSIPREIAKRAILRKINRELSEIRTENIEILLDKPKDIRTWLEEEAKNGFKSTLTGGEERLPGDFSFWIWQEPPKESTDFQETDNTSMMENDLWSSRRGIRRRLPDCLRGWKFAISSEATLAFHHRNSPIRHRTLGIICEESPLQVILVPSVEITPPPGIESSPAGSWARTEEFGEGEDLSMYEMEPDFFVLDGIEGYEAPDYDGQNSLQYILGDWMGDGEISDSSEDEDGF</sequence>
<dbReference type="Proteomes" id="UP001160390">
    <property type="component" value="Unassembled WGS sequence"/>
</dbReference>
<proteinExistence type="predicted"/>
<dbReference type="AlphaFoldDB" id="A0AA35Q6H3"/>